<feature type="compositionally biased region" description="Low complexity" evidence="8">
    <location>
        <begin position="41"/>
        <end position="53"/>
    </location>
</feature>
<evidence type="ECO:0000313" key="9">
    <source>
        <dbReference type="EMBL" id="KZS92295.1"/>
    </source>
</evidence>
<evidence type="ECO:0000256" key="2">
    <source>
        <dbReference type="ARBA" id="ARBA00009254"/>
    </source>
</evidence>
<evidence type="ECO:0000256" key="7">
    <source>
        <dbReference type="ARBA" id="ARBA00035399"/>
    </source>
</evidence>
<gene>
    <name evidence="9" type="ORF">SISNIDRAFT_467136</name>
</gene>
<protein>
    <recommendedName>
        <fullName evidence="6">Large ribosomal subunit protein uL29m</fullName>
    </recommendedName>
    <alternativeName>
        <fullName evidence="7">54S ribosomal protein L4, mitochondrial</fullName>
    </alternativeName>
</protein>
<evidence type="ECO:0000256" key="6">
    <source>
        <dbReference type="ARBA" id="ARBA00035289"/>
    </source>
</evidence>
<proteinExistence type="inferred from homology"/>
<dbReference type="GO" id="GO:0032543">
    <property type="term" value="P:mitochondrial translation"/>
    <property type="evidence" value="ECO:0007669"/>
    <property type="project" value="TreeGrafter"/>
</dbReference>
<evidence type="ECO:0000256" key="4">
    <source>
        <dbReference type="ARBA" id="ARBA00023128"/>
    </source>
</evidence>
<feature type="compositionally biased region" description="Polar residues" evidence="8">
    <location>
        <begin position="67"/>
        <end position="92"/>
    </location>
</feature>
<evidence type="ECO:0000256" key="5">
    <source>
        <dbReference type="ARBA" id="ARBA00023274"/>
    </source>
</evidence>
<dbReference type="Gene3D" id="6.10.330.20">
    <property type="match status" value="1"/>
</dbReference>
<evidence type="ECO:0000256" key="1">
    <source>
        <dbReference type="ARBA" id="ARBA00004173"/>
    </source>
</evidence>
<dbReference type="Proteomes" id="UP000076722">
    <property type="component" value="Unassembled WGS sequence"/>
</dbReference>
<evidence type="ECO:0000256" key="3">
    <source>
        <dbReference type="ARBA" id="ARBA00022980"/>
    </source>
</evidence>
<organism evidence="9 10">
    <name type="scientific">Sistotremastrum niveocremeum HHB9708</name>
    <dbReference type="NCBI Taxonomy" id="1314777"/>
    <lineage>
        <taxon>Eukaryota</taxon>
        <taxon>Fungi</taxon>
        <taxon>Dikarya</taxon>
        <taxon>Basidiomycota</taxon>
        <taxon>Agaricomycotina</taxon>
        <taxon>Agaricomycetes</taxon>
        <taxon>Sistotremastrales</taxon>
        <taxon>Sistotremastraceae</taxon>
        <taxon>Sertulicium</taxon>
        <taxon>Sertulicium niveocremeum</taxon>
    </lineage>
</organism>
<dbReference type="GO" id="GO:0005762">
    <property type="term" value="C:mitochondrial large ribosomal subunit"/>
    <property type="evidence" value="ECO:0007669"/>
    <property type="project" value="TreeGrafter"/>
</dbReference>
<reference evidence="9 10" key="1">
    <citation type="journal article" date="2016" name="Mol. Biol. Evol.">
        <title>Comparative Genomics of Early-Diverging Mushroom-Forming Fungi Provides Insights into the Origins of Lignocellulose Decay Capabilities.</title>
        <authorList>
            <person name="Nagy L.G."/>
            <person name="Riley R."/>
            <person name="Tritt A."/>
            <person name="Adam C."/>
            <person name="Daum C."/>
            <person name="Floudas D."/>
            <person name="Sun H."/>
            <person name="Yadav J.S."/>
            <person name="Pangilinan J."/>
            <person name="Larsson K.H."/>
            <person name="Matsuura K."/>
            <person name="Barry K."/>
            <person name="Labutti K."/>
            <person name="Kuo R."/>
            <person name="Ohm R.A."/>
            <person name="Bhattacharya S.S."/>
            <person name="Shirouzu T."/>
            <person name="Yoshinaga Y."/>
            <person name="Martin F.M."/>
            <person name="Grigoriev I.V."/>
            <person name="Hibbett D.S."/>
        </authorList>
    </citation>
    <scope>NUCLEOTIDE SEQUENCE [LARGE SCALE GENOMIC DNA]</scope>
    <source>
        <strain evidence="9 10">HHB9708</strain>
    </source>
</reference>
<dbReference type="InterPro" id="IPR038340">
    <property type="entry name" value="MRP-L47_sf"/>
</dbReference>
<name>A0A164TE24_9AGAM</name>
<dbReference type="PANTHER" id="PTHR21183:SF18">
    <property type="entry name" value="LARGE RIBOSOMAL SUBUNIT PROTEIN UL29M"/>
    <property type="match status" value="1"/>
</dbReference>
<dbReference type="PANTHER" id="PTHR21183">
    <property type="entry name" value="RIBOSOMAL PROTEIN L47, MITOCHONDRIAL-RELATED"/>
    <property type="match status" value="1"/>
</dbReference>
<dbReference type="GO" id="GO:0003735">
    <property type="term" value="F:structural constituent of ribosome"/>
    <property type="evidence" value="ECO:0007669"/>
    <property type="project" value="InterPro"/>
</dbReference>
<dbReference type="OrthoDB" id="270763at2759"/>
<feature type="region of interest" description="Disordered" evidence="8">
    <location>
        <begin position="32"/>
        <end position="109"/>
    </location>
</feature>
<keyword evidence="10" id="KW-1185">Reference proteome</keyword>
<dbReference type="Pfam" id="PF06984">
    <property type="entry name" value="MRP-L47"/>
    <property type="match status" value="1"/>
</dbReference>
<dbReference type="AlphaFoldDB" id="A0A164TE24"/>
<accession>A0A164TE24</accession>
<dbReference type="STRING" id="1314777.A0A164TE24"/>
<dbReference type="EMBL" id="KV419411">
    <property type="protein sequence ID" value="KZS92295.1"/>
    <property type="molecule type" value="Genomic_DNA"/>
</dbReference>
<sequence length="249" mass="28026">MLKVLGRQFSLDRQLYSYLSSQNCRRTYASQPNYRTFPTESSSPTTSAANPSSQKGFQVPPKVASAPESSIAEQDASHSQAVAKSAPTQLTSEAVDVEQTEGAAGGRIPVNPDHGLWHFFRKFAVDDKKRISDVADRFDGASRVTYKTTQPRDPSRDLSGRSWSAAELRTKSFADLHTLWYLLARERNLLATQKEELRRLEVNHVQITSITAKAFRCRKSQARIKYVLNERRLEYLRTAKSPGSRATMN</sequence>
<comment type="subcellular location">
    <subcellularLocation>
        <location evidence="1">Mitochondrion</location>
    </subcellularLocation>
</comment>
<evidence type="ECO:0000256" key="8">
    <source>
        <dbReference type="SAM" id="MobiDB-lite"/>
    </source>
</evidence>
<dbReference type="InterPro" id="IPR010729">
    <property type="entry name" value="Ribosomal_uL29_mit"/>
</dbReference>
<keyword evidence="4" id="KW-0496">Mitochondrion</keyword>
<evidence type="ECO:0000313" key="10">
    <source>
        <dbReference type="Proteomes" id="UP000076722"/>
    </source>
</evidence>
<keyword evidence="3" id="KW-0689">Ribosomal protein</keyword>
<comment type="similarity">
    <text evidence="2">Belongs to the universal ribosomal protein uL29 family.</text>
</comment>
<keyword evidence="5" id="KW-0687">Ribonucleoprotein</keyword>